<sequence length="216" mass="24632">MAKFFIPETLSKGFLKLINTADRELQLIAEAMLEFDVSAKPRDFFHLLEKTNISDIEDISQTIFGMGFLLIENSDHEDLAKSLLSSYSVNNVDIDPENPEFVRKLKYIFDHSAKVMINHKAIGLYTSSKYIYRSSNLITDIRPVFNGNVAEGGRYAMITQQLKIVYSDNGDDQTTFISMDLTDLNALRSQIDRAIEKQETLMTDCGELFKFIEFGN</sequence>
<name>A0A4R0NDM2_9SPHI</name>
<dbReference type="AlphaFoldDB" id="A0A4R0NDM2"/>
<evidence type="ECO:0000313" key="1">
    <source>
        <dbReference type="EMBL" id="TCC98491.1"/>
    </source>
</evidence>
<gene>
    <name evidence="1" type="ORF">EZ444_04195</name>
</gene>
<dbReference type="OrthoDB" id="583369at2"/>
<comment type="caution">
    <text evidence="1">The sequence shown here is derived from an EMBL/GenBank/DDBJ whole genome shotgun (WGS) entry which is preliminary data.</text>
</comment>
<dbReference type="RefSeq" id="WP_131607474.1">
    <property type="nucleotide sequence ID" value="NZ_SJSM01000002.1"/>
</dbReference>
<evidence type="ECO:0000313" key="2">
    <source>
        <dbReference type="Proteomes" id="UP000291117"/>
    </source>
</evidence>
<dbReference type="Proteomes" id="UP000291117">
    <property type="component" value="Unassembled WGS sequence"/>
</dbReference>
<accession>A0A4R0NDM2</accession>
<proteinExistence type="predicted"/>
<reference evidence="1 2" key="1">
    <citation type="submission" date="2019-02" db="EMBL/GenBank/DDBJ databases">
        <title>Pedobacter sp. RP-3-8 sp. nov., isolated from Arctic soil.</title>
        <authorList>
            <person name="Dahal R.H."/>
        </authorList>
    </citation>
    <scope>NUCLEOTIDE SEQUENCE [LARGE SCALE GENOMIC DNA]</scope>
    <source>
        <strain evidence="1 2">RP-3-8</strain>
    </source>
</reference>
<keyword evidence="2" id="KW-1185">Reference proteome</keyword>
<dbReference type="EMBL" id="SJSM01000002">
    <property type="protein sequence ID" value="TCC98491.1"/>
    <property type="molecule type" value="Genomic_DNA"/>
</dbReference>
<organism evidence="1 2">
    <name type="scientific">Pedobacter hiemivivus</name>
    <dbReference type="NCBI Taxonomy" id="2530454"/>
    <lineage>
        <taxon>Bacteria</taxon>
        <taxon>Pseudomonadati</taxon>
        <taxon>Bacteroidota</taxon>
        <taxon>Sphingobacteriia</taxon>
        <taxon>Sphingobacteriales</taxon>
        <taxon>Sphingobacteriaceae</taxon>
        <taxon>Pedobacter</taxon>
    </lineage>
</organism>
<protein>
    <submittedName>
        <fullName evidence="1">Uncharacterized protein</fullName>
    </submittedName>
</protein>